<dbReference type="SUPFAM" id="SSF53756">
    <property type="entry name" value="UDP-Glycosyltransferase/glycogen phosphorylase"/>
    <property type="match status" value="1"/>
</dbReference>
<dbReference type="RefSeq" id="WP_015858217.1">
    <property type="nucleotide sequence ID" value="NC_012804.1"/>
</dbReference>
<reference evidence="5 6" key="1">
    <citation type="journal article" date="2007" name="Genome Biol.">
        <title>Genome analysis and genome-wide proteomics of Thermococcus gammatolerans, the most radioresistant organism known amongst the Archaea.</title>
        <authorList>
            <person name="Zivanovic Y."/>
            <person name="Armengaud J."/>
            <person name="Lagorce A."/>
            <person name="Leplat C."/>
            <person name="Guerin P."/>
            <person name="Dutertre M."/>
            <person name="Anthouard V."/>
            <person name="Forterre P."/>
            <person name="Wincker P."/>
            <person name="Confalonieri F."/>
        </authorList>
    </citation>
    <scope>NUCLEOTIDE SEQUENCE [LARGE SCALE GENOMIC DNA]</scope>
    <source>
        <strain evidence="6">DSM 15229 / JCM 11827 / EJ3</strain>
    </source>
</reference>
<dbReference type="KEGG" id="tga:TGAM_0597"/>
<dbReference type="HOGENOM" id="CLU_009583_18_5_2"/>
<dbReference type="GeneID" id="7987220"/>
<keyword evidence="2 5" id="KW-0808">Transferase</keyword>
<dbReference type="PaxDb" id="593117-TGAM_0597"/>
<protein>
    <submittedName>
        <fullName evidence="5">Glycogen synthase (GlgA)</fullName>
        <ecNumber evidence="5">2.4.1.21</ecNumber>
    </submittedName>
</protein>
<evidence type="ECO:0000259" key="4">
    <source>
        <dbReference type="Pfam" id="PF08323"/>
    </source>
</evidence>
<dbReference type="InterPro" id="IPR001296">
    <property type="entry name" value="Glyco_trans_1"/>
</dbReference>
<dbReference type="Pfam" id="PF00534">
    <property type="entry name" value="Glycos_transf_1"/>
    <property type="match status" value="1"/>
</dbReference>
<proteinExistence type="predicted"/>
<evidence type="ECO:0000256" key="1">
    <source>
        <dbReference type="ARBA" id="ARBA00022676"/>
    </source>
</evidence>
<dbReference type="GO" id="GO:0009011">
    <property type="term" value="F:alpha-1,4-glucan glucosyltransferase (ADP-glucose donor) activity"/>
    <property type="evidence" value="ECO:0007669"/>
    <property type="project" value="UniProtKB-EC"/>
</dbReference>
<dbReference type="CAZy" id="GT5">
    <property type="family name" value="Glycosyltransferase Family 5"/>
</dbReference>
<dbReference type="PATRIC" id="fig|593117.10.peg.595"/>
<dbReference type="EMBL" id="CP001398">
    <property type="protein sequence ID" value="ACS33099.1"/>
    <property type="molecule type" value="Genomic_DNA"/>
</dbReference>
<dbReference type="AlphaFoldDB" id="C5A4D7"/>
<dbReference type="eggNOG" id="arCOG01420">
    <property type="taxonomic scope" value="Archaea"/>
</dbReference>
<evidence type="ECO:0000313" key="5">
    <source>
        <dbReference type="EMBL" id="ACS33099.1"/>
    </source>
</evidence>
<dbReference type="PANTHER" id="PTHR45825:SF11">
    <property type="entry name" value="ALPHA AMYLASE DOMAIN-CONTAINING PROTEIN"/>
    <property type="match status" value="1"/>
</dbReference>
<dbReference type="STRING" id="593117.TGAM_0597"/>
<evidence type="ECO:0000313" key="6">
    <source>
        <dbReference type="Proteomes" id="UP000001488"/>
    </source>
</evidence>
<dbReference type="InterPro" id="IPR013534">
    <property type="entry name" value="Starch_synth_cat_dom"/>
</dbReference>
<feature type="domain" description="Glycosyl transferase family 1" evidence="3">
    <location>
        <begin position="252"/>
        <end position="418"/>
    </location>
</feature>
<keyword evidence="6" id="KW-1185">Reference proteome</keyword>
<gene>
    <name evidence="5" type="primary">glgA</name>
    <name evidence="5" type="ordered locus">TGAM_0597</name>
</gene>
<dbReference type="PANTHER" id="PTHR45825">
    <property type="entry name" value="GRANULE-BOUND STARCH SYNTHASE 1, CHLOROPLASTIC/AMYLOPLASTIC"/>
    <property type="match status" value="1"/>
</dbReference>
<accession>C5A4D7</accession>
<organism evidence="5 6">
    <name type="scientific">Thermococcus gammatolerans (strain DSM 15229 / JCM 11827 / EJ3)</name>
    <dbReference type="NCBI Taxonomy" id="593117"/>
    <lineage>
        <taxon>Archaea</taxon>
        <taxon>Methanobacteriati</taxon>
        <taxon>Methanobacteriota</taxon>
        <taxon>Thermococci</taxon>
        <taxon>Thermococcales</taxon>
        <taxon>Thermococcaceae</taxon>
        <taxon>Thermococcus</taxon>
    </lineage>
</organism>
<evidence type="ECO:0000259" key="3">
    <source>
        <dbReference type="Pfam" id="PF00534"/>
    </source>
</evidence>
<dbReference type="Gene3D" id="3.40.50.2000">
    <property type="entry name" value="Glycogen Phosphorylase B"/>
    <property type="match status" value="2"/>
</dbReference>
<dbReference type="OrthoDB" id="132546at2157"/>
<feature type="domain" description="Starch synthase catalytic" evidence="4">
    <location>
        <begin position="2"/>
        <end position="202"/>
    </location>
</feature>
<keyword evidence="1 5" id="KW-0328">Glycosyltransferase</keyword>
<dbReference type="Proteomes" id="UP000001488">
    <property type="component" value="Chromosome"/>
</dbReference>
<dbReference type="EC" id="2.4.1.21" evidence="5"/>
<dbReference type="Pfam" id="PF08323">
    <property type="entry name" value="Glyco_transf_5"/>
    <property type="match status" value="1"/>
</dbReference>
<name>C5A4D7_THEGJ</name>
<sequence length="448" mass="50292">MRVLILSFEYLPVKVGGLAEAVTSIAEGLVKLGNEVVVLTPDHGKNLGEPSLSFGLSFEGRRVEVTARKREQNGVTVYSLSGDVLDADVYPAWETLLRKTVLFGKASAGLLNRLIGTFKPDVVHAHDWHTVFALGLLKKYFGLRTVFTVHRLNKAKVPAWLFHEANLSELAPYPDLDPEHTAAYIADIVTTVSRSYLWEEWDFFRHFDGKVTHVFNGIDCSFWSEHLLENADKPRDERRRKVLGRFGLSDGRAFMFIGRFDRAQKGVDTLLRAIEILSGDPAFREMRFIIVGKGDPGLEAWAKAVENRFPENVRVITDVLPRELVRELYGSVDFVVIPSYFEPFGLVQLEAMCLGAVPIASAVGGLKDTIIDLNADPENATGILVPPRDAFALARAMIKAKELDEGTLTRLRENARRRAREDFTWEKACRRYLLVYTGAVDKAMPFLL</sequence>
<evidence type="ECO:0000256" key="2">
    <source>
        <dbReference type="ARBA" id="ARBA00022679"/>
    </source>
</evidence>